<feature type="transmembrane region" description="Helical" evidence="1">
    <location>
        <begin position="178"/>
        <end position="209"/>
    </location>
</feature>
<feature type="transmembrane region" description="Helical" evidence="1">
    <location>
        <begin position="118"/>
        <end position="136"/>
    </location>
</feature>
<dbReference type="InterPro" id="IPR052724">
    <property type="entry name" value="GT117_domain-containing"/>
</dbReference>
<feature type="transmembrane region" description="Helical" evidence="1">
    <location>
        <begin position="565"/>
        <end position="583"/>
    </location>
</feature>
<sequence length="1091" mass="124517">MIRYEKLNNILGWTVFFISAVVYTLTLEPTASFWDCGEFISSAYKLEVGHPPGNPIFMITARFFANFASDPTQVAWCVNFMSGLLSAATIMLLFWTITCLARKIADDGDREGEMSLKTMITVLGCGLVGSLAYAFSDTFWFSAVEGEVYAYSSFCTALVFWLILKWEKRADEPHSYKYIVLIAYIIGVSVAVHLLNLLCIPAIVLVYYYRKFNNPTAKGSLVAVLVSFLIIAFILYGLVPGFVKVAGWAELLFVNVFGAPYNTGAIIYFFLVILCIGWGIYETFKQKDILRIKLSFLVSIVMVGIPFVSDNPYISASIAALFAIYVFYRKNLNITLVNTVLTCIMVVFIGYSSYALIIIRSTANTPMDQNSPEDVFALSSYLNREQYGERPLIYGYTFVSDVARDENGNAMSKEGHPIWSRVVKTDPDQPDKYVVKDHKRDYIYNPELNMLFTRMYSNNPQHVAAYKEWSGFKGKPVQVKTPTGYKTVVKPTFMENLKFFLNYQVNFMYWRYFMWNFAGRQNDIQGHGEVSKGNWISGFNFIDKYIAGDQTLLPSDLKENKGHNVFYMLPLILGLIGLFYQAYSGQKGIEGFWITFFLFFMTGLAIVIYLNQTPYQPRERDYAYAGSFYAFAIWIGLGVAAVSKLLRKLFFEKKPAVGAALAALVCLCVPLQMVSQTWDDHDRSGRYAARDFGMNYLSCVEENGIIFTNGDNETFPLWYAQETEGFRTDVRVCNLSYLQTDWYVGQMKSRAYESTPLPIDMEESRYGNNKLVYAYIFDLLNNNSSLSLDAALKFLMSEEEWTKRISNYDERIDIIPSHVMHIDIDSAAIDSVIPRNLKGNVVNRMVIDLSDKNGLMLNEIAVLSIINSIAKDGWKRPVYYAATVSPEMYVNLDDYFVSVGMANRILPVKAKGDDEIMVDIDKMYDNMMNKFRFGGVDNPDVYLDENIRRMSYTLRMMFIDLADALIRENDNERALKVIDYMMEKIPASAVRHDYLSAQVAYMYYSLGEKEKGMDLMKEIADNSLEYVIWYATLTPNQLNSVRSDFIKHEYTLKTAIYFMLQEGENEAAEKYLVTLSDMGLDLFGDENESEG</sequence>
<keyword evidence="1" id="KW-1133">Transmembrane helix</keyword>
<evidence type="ECO:0000313" key="2">
    <source>
        <dbReference type="EMBL" id="MBO8438894.1"/>
    </source>
</evidence>
<dbReference type="PANTHER" id="PTHR16214">
    <property type="entry name" value="TRANSMEMBRANE PROTEIN 260"/>
    <property type="match status" value="1"/>
</dbReference>
<accession>A0A9D9E3J2</accession>
<organism evidence="2 3">
    <name type="scientific">Candidatus Caccoplasma merdipullorum</name>
    <dbReference type="NCBI Taxonomy" id="2840718"/>
    <lineage>
        <taxon>Bacteria</taxon>
        <taxon>Pseudomonadati</taxon>
        <taxon>Bacteroidota</taxon>
        <taxon>Bacteroidia</taxon>
        <taxon>Bacteroidales</taxon>
        <taxon>Bacteroidaceae</taxon>
        <taxon>Bacteroidaceae incertae sedis</taxon>
        <taxon>Candidatus Caccoplasma</taxon>
    </lineage>
</organism>
<feature type="transmembrane region" description="Helical" evidence="1">
    <location>
        <begin position="221"/>
        <end position="238"/>
    </location>
</feature>
<comment type="caution">
    <text evidence="2">The sequence shown here is derived from an EMBL/GenBank/DDBJ whole genome shotgun (WGS) entry which is preliminary data.</text>
</comment>
<proteinExistence type="predicted"/>
<dbReference type="AlphaFoldDB" id="A0A9D9E3J2"/>
<feature type="transmembrane region" description="Helical" evidence="1">
    <location>
        <begin position="589"/>
        <end position="610"/>
    </location>
</feature>
<protein>
    <submittedName>
        <fullName evidence="2">DUF2723 domain-containing protein</fullName>
    </submittedName>
</protein>
<dbReference type="EMBL" id="JADIMW010000084">
    <property type="protein sequence ID" value="MBO8438894.1"/>
    <property type="molecule type" value="Genomic_DNA"/>
</dbReference>
<feature type="transmembrane region" description="Helical" evidence="1">
    <location>
        <begin position="267"/>
        <end position="284"/>
    </location>
</feature>
<dbReference type="PANTHER" id="PTHR16214:SF3">
    <property type="entry name" value="TRANSMEMBRANE PROTEIN 260"/>
    <property type="match status" value="1"/>
</dbReference>
<reference evidence="2" key="2">
    <citation type="journal article" date="2021" name="PeerJ">
        <title>Extensive microbial diversity within the chicken gut microbiome revealed by metagenomics and culture.</title>
        <authorList>
            <person name="Gilroy R."/>
            <person name="Ravi A."/>
            <person name="Getino M."/>
            <person name="Pursley I."/>
            <person name="Horton D.L."/>
            <person name="Alikhan N.F."/>
            <person name="Baker D."/>
            <person name="Gharbi K."/>
            <person name="Hall N."/>
            <person name="Watson M."/>
            <person name="Adriaenssens E.M."/>
            <person name="Foster-Nyarko E."/>
            <person name="Jarju S."/>
            <person name="Secka A."/>
            <person name="Antonio M."/>
            <person name="Oren A."/>
            <person name="Chaudhuri R.R."/>
            <person name="La Ragione R."/>
            <person name="Hildebrand F."/>
            <person name="Pallen M.J."/>
        </authorList>
    </citation>
    <scope>NUCLEOTIDE SEQUENCE</scope>
    <source>
        <strain evidence="2">G3-4614</strain>
    </source>
</reference>
<feature type="transmembrane region" description="Helical" evidence="1">
    <location>
        <begin position="296"/>
        <end position="328"/>
    </location>
</feature>
<dbReference type="Pfam" id="PF11028">
    <property type="entry name" value="TMEM260-like"/>
    <property type="match status" value="1"/>
</dbReference>
<feature type="transmembrane region" description="Helical" evidence="1">
    <location>
        <begin position="334"/>
        <end position="359"/>
    </location>
</feature>
<feature type="transmembrane region" description="Helical" evidence="1">
    <location>
        <begin position="73"/>
        <end position="97"/>
    </location>
</feature>
<evidence type="ECO:0000313" key="3">
    <source>
        <dbReference type="Proteomes" id="UP000823636"/>
    </source>
</evidence>
<dbReference type="Proteomes" id="UP000823636">
    <property type="component" value="Unassembled WGS sequence"/>
</dbReference>
<feature type="transmembrane region" description="Helical" evidence="1">
    <location>
        <begin position="622"/>
        <end position="643"/>
    </location>
</feature>
<dbReference type="InterPro" id="IPR021280">
    <property type="entry name" value="TMEM260-like"/>
</dbReference>
<evidence type="ECO:0000256" key="1">
    <source>
        <dbReference type="SAM" id="Phobius"/>
    </source>
</evidence>
<gene>
    <name evidence="2" type="ORF">IAC54_08390</name>
</gene>
<name>A0A9D9E3J2_9BACT</name>
<feature type="transmembrane region" description="Helical" evidence="1">
    <location>
        <begin position="7"/>
        <end position="25"/>
    </location>
</feature>
<keyword evidence="1" id="KW-0812">Transmembrane</keyword>
<reference evidence="2" key="1">
    <citation type="submission" date="2020-10" db="EMBL/GenBank/DDBJ databases">
        <authorList>
            <person name="Gilroy R."/>
        </authorList>
    </citation>
    <scope>NUCLEOTIDE SEQUENCE</scope>
    <source>
        <strain evidence="2">G3-4614</strain>
    </source>
</reference>
<keyword evidence="1" id="KW-0472">Membrane</keyword>